<keyword evidence="3" id="KW-0479">Metal-binding</keyword>
<dbReference type="CDD" id="cd02968">
    <property type="entry name" value="SCO"/>
    <property type="match status" value="1"/>
</dbReference>
<dbReference type="Pfam" id="PF02630">
    <property type="entry name" value="SCO1-SenC"/>
    <property type="match status" value="1"/>
</dbReference>
<keyword evidence="2 3" id="KW-0186">Copper</keyword>
<dbReference type="AlphaFoldDB" id="A0A011PGH4"/>
<keyword evidence="5" id="KW-0812">Transmembrane</keyword>
<feature type="disulfide bond" description="Redox-active" evidence="4">
    <location>
        <begin position="86"/>
        <end position="90"/>
    </location>
</feature>
<evidence type="ECO:0000256" key="5">
    <source>
        <dbReference type="SAM" id="Phobius"/>
    </source>
</evidence>
<keyword evidence="5" id="KW-1133">Transmembrane helix</keyword>
<evidence type="ECO:0000256" key="2">
    <source>
        <dbReference type="ARBA" id="ARBA00023008"/>
    </source>
</evidence>
<dbReference type="InterPro" id="IPR013766">
    <property type="entry name" value="Thioredoxin_domain"/>
</dbReference>
<evidence type="ECO:0000313" key="7">
    <source>
        <dbReference type="EMBL" id="EXI65359.1"/>
    </source>
</evidence>
<keyword evidence="5" id="KW-0472">Membrane</keyword>
<keyword evidence="4" id="KW-1015">Disulfide bond</keyword>
<evidence type="ECO:0000256" key="3">
    <source>
        <dbReference type="PIRSR" id="PIRSR603782-1"/>
    </source>
</evidence>
<organism evidence="7 8">
    <name type="scientific">Candidatus Accumulibacter adjunctus</name>
    <dbReference type="NCBI Taxonomy" id="1454001"/>
    <lineage>
        <taxon>Bacteria</taxon>
        <taxon>Pseudomonadati</taxon>
        <taxon>Pseudomonadota</taxon>
        <taxon>Betaproteobacteria</taxon>
        <taxon>Candidatus Accumulibacter</taxon>
    </lineage>
</organism>
<dbReference type="Proteomes" id="UP000020218">
    <property type="component" value="Unassembled WGS sequence"/>
</dbReference>
<dbReference type="InterPro" id="IPR003782">
    <property type="entry name" value="SCO1/SenC"/>
</dbReference>
<dbReference type="Gene3D" id="3.40.30.10">
    <property type="entry name" value="Glutaredoxin"/>
    <property type="match status" value="1"/>
</dbReference>
<sequence length="210" mass="23401">MSRRFWLAIAAAGFLLVLLAAGLIWRALSVERAAPLDPAQIRLQSATLLDDERPLPVFELVREGGHFANRDLTGRWTLLFFGYTFCPDICPTALSLLKELKRRLSERAMVVPQVLMVSVDPRDDPQTLRRYTGTFDPDFIGATADDAALAPLVQHLGVYYLRHDKDGKADYAVDHSAAIYLIDPRGRLKAVFPAPQSLPAMLQDYLALVP</sequence>
<gene>
    <name evidence="7" type="ORF">AW08_03279</name>
</gene>
<feature type="transmembrane region" description="Helical" evidence="5">
    <location>
        <begin position="76"/>
        <end position="97"/>
    </location>
</feature>
<name>A0A011PGH4_9PROT</name>
<dbReference type="PANTHER" id="PTHR12151:SF25">
    <property type="entry name" value="LINALOOL DEHYDRATASE_ISOMERASE DOMAIN-CONTAINING PROTEIN"/>
    <property type="match status" value="1"/>
</dbReference>
<keyword evidence="8" id="KW-1185">Reference proteome</keyword>
<dbReference type="InterPro" id="IPR036249">
    <property type="entry name" value="Thioredoxin-like_sf"/>
</dbReference>
<protein>
    <submittedName>
        <fullName evidence="7">SCO1/SenC</fullName>
    </submittedName>
</protein>
<proteinExistence type="inferred from homology"/>
<feature type="binding site" evidence="3">
    <location>
        <position position="90"/>
    </location>
    <ligand>
        <name>Cu cation</name>
        <dbReference type="ChEBI" id="CHEBI:23378"/>
    </ligand>
</feature>
<evidence type="ECO:0000256" key="1">
    <source>
        <dbReference type="ARBA" id="ARBA00010996"/>
    </source>
</evidence>
<evidence type="ECO:0000259" key="6">
    <source>
        <dbReference type="PROSITE" id="PS51352"/>
    </source>
</evidence>
<dbReference type="EMBL" id="JFAX01000024">
    <property type="protein sequence ID" value="EXI65359.1"/>
    <property type="molecule type" value="Genomic_DNA"/>
</dbReference>
<feature type="binding site" evidence="3">
    <location>
        <position position="86"/>
    </location>
    <ligand>
        <name>Cu cation</name>
        <dbReference type="ChEBI" id="CHEBI:23378"/>
    </ligand>
</feature>
<accession>A0A011PGH4</accession>
<reference evidence="7" key="1">
    <citation type="submission" date="2014-02" db="EMBL/GenBank/DDBJ databases">
        <title>Expanding our view of genomic diversity in Candidatus Accumulibacter clades.</title>
        <authorList>
            <person name="Skennerton C.T."/>
            <person name="Barr J.J."/>
            <person name="Slater F.R."/>
            <person name="Bond P.L."/>
            <person name="Tyson G.W."/>
        </authorList>
    </citation>
    <scope>NUCLEOTIDE SEQUENCE [LARGE SCALE GENOMIC DNA]</scope>
</reference>
<comment type="caution">
    <text evidence="7">The sequence shown here is derived from an EMBL/GenBank/DDBJ whole genome shotgun (WGS) entry which is preliminary data.</text>
</comment>
<dbReference type="STRING" id="1454001.AW08_03279"/>
<dbReference type="PANTHER" id="PTHR12151">
    <property type="entry name" value="ELECTRON TRANSPORT PROTIN SCO1/SENC FAMILY MEMBER"/>
    <property type="match status" value="1"/>
</dbReference>
<feature type="binding site" evidence="3">
    <location>
        <position position="175"/>
    </location>
    <ligand>
        <name>Cu cation</name>
        <dbReference type="ChEBI" id="CHEBI:23378"/>
    </ligand>
</feature>
<evidence type="ECO:0000256" key="4">
    <source>
        <dbReference type="PIRSR" id="PIRSR603782-2"/>
    </source>
</evidence>
<dbReference type="PATRIC" id="fig|1454001.3.peg.3326"/>
<comment type="similarity">
    <text evidence="1">Belongs to the SCO1/2 family.</text>
</comment>
<evidence type="ECO:0000313" key="8">
    <source>
        <dbReference type="Proteomes" id="UP000020218"/>
    </source>
</evidence>
<dbReference type="PROSITE" id="PS51352">
    <property type="entry name" value="THIOREDOXIN_2"/>
    <property type="match status" value="1"/>
</dbReference>
<dbReference type="SUPFAM" id="SSF52833">
    <property type="entry name" value="Thioredoxin-like"/>
    <property type="match status" value="1"/>
</dbReference>
<feature type="domain" description="Thioredoxin" evidence="6">
    <location>
        <begin position="49"/>
        <end position="210"/>
    </location>
</feature>
<dbReference type="GO" id="GO:0046872">
    <property type="term" value="F:metal ion binding"/>
    <property type="evidence" value="ECO:0007669"/>
    <property type="project" value="UniProtKB-KW"/>
</dbReference>